<protein>
    <submittedName>
        <fullName evidence="3">TrkA family potassium uptake protein</fullName>
    </submittedName>
</protein>
<dbReference type="InterPro" id="IPR036721">
    <property type="entry name" value="RCK_C_sf"/>
</dbReference>
<dbReference type="InterPro" id="IPR050721">
    <property type="entry name" value="Trk_Ktr_HKT_K-transport"/>
</dbReference>
<organism evidence="3 4">
    <name type="scientific">Methanolobus zinderi</name>
    <dbReference type="NCBI Taxonomy" id="536044"/>
    <lineage>
        <taxon>Archaea</taxon>
        <taxon>Methanobacteriati</taxon>
        <taxon>Methanobacteriota</taxon>
        <taxon>Stenosarchaea group</taxon>
        <taxon>Methanomicrobia</taxon>
        <taxon>Methanosarcinales</taxon>
        <taxon>Methanosarcinaceae</taxon>
        <taxon>Methanolobus</taxon>
    </lineage>
</organism>
<dbReference type="Gene3D" id="3.30.70.1450">
    <property type="entry name" value="Regulator of K+ conductance, C-terminal domain"/>
    <property type="match status" value="1"/>
</dbReference>
<gene>
    <name evidence="3" type="ORF">HWN40_05595</name>
</gene>
<dbReference type="Pfam" id="PF02080">
    <property type="entry name" value="TrkA_C"/>
    <property type="match status" value="1"/>
</dbReference>
<dbReference type="Gene3D" id="3.40.50.720">
    <property type="entry name" value="NAD(P)-binding Rossmann-like Domain"/>
    <property type="match status" value="1"/>
</dbReference>
<dbReference type="InterPro" id="IPR003148">
    <property type="entry name" value="RCK_N"/>
</dbReference>
<reference evidence="3 4" key="1">
    <citation type="submission" date="2020-06" db="EMBL/GenBank/DDBJ databases">
        <title>Methanolobus halotolerans sp. nov., isolated from a saline lake Tus in Siberia.</title>
        <authorList>
            <person name="Shen Y."/>
            <person name="Chen S.-C."/>
            <person name="Lai M.-C."/>
            <person name="Huang H.-H."/>
            <person name="Chiu H.-H."/>
            <person name="Tang S.-L."/>
            <person name="Rogozin D.Y."/>
            <person name="Degermendzhy A.G."/>
        </authorList>
    </citation>
    <scope>NUCLEOTIDE SEQUENCE [LARGE SCALE GENOMIC DNA]</scope>
    <source>
        <strain evidence="3 4">DSM 21339</strain>
    </source>
</reference>
<evidence type="ECO:0000313" key="3">
    <source>
        <dbReference type="EMBL" id="QLC49755.1"/>
    </source>
</evidence>
<dbReference type="RefSeq" id="WP_176964811.1">
    <property type="nucleotide sequence ID" value="NZ_CP058215.1"/>
</dbReference>
<evidence type="ECO:0000259" key="1">
    <source>
        <dbReference type="PROSITE" id="PS51201"/>
    </source>
</evidence>
<dbReference type="PROSITE" id="PS51201">
    <property type="entry name" value="RCK_N"/>
    <property type="match status" value="1"/>
</dbReference>
<dbReference type="KEGG" id="mzi:HWN40_05595"/>
<dbReference type="GO" id="GO:0008324">
    <property type="term" value="F:monoatomic cation transmembrane transporter activity"/>
    <property type="evidence" value="ECO:0007669"/>
    <property type="project" value="InterPro"/>
</dbReference>
<dbReference type="PANTHER" id="PTHR43833">
    <property type="entry name" value="POTASSIUM CHANNEL PROTEIN 2-RELATED-RELATED"/>
    <property type="match status" value="1"/>
</dbReference>
<accession>A0A7D5E903</accession>
<sequence>MNERGDGHLIVLGCGDVGKRVIETLQHAGINFIVVDSDPDKLENADFEHIIGNATEEDILMDAGIETASEVIITLNDDTDVIFATLIARGLNPKSTIISRANSYRSIDKIYKAGADYVASLSIVAGQMLARMTSHCLEAACKKMDEDIMLYEGIDIEKHHVTGGSNLNGKTVEELNLRKSVGCTIIGIERGEEIITDILPSTTIEENDVIAVVGGKEEINLFKEKYVKKNK</sequence>
<feature type="domain" description="RCK N-terminal" evidence="1">
    <location>
        <begin position="6"/>
        <end position="120"/>
    </location>
</feature>
<dbReference type="PANTHER" id="PTHR43833:SF9">
    <property type="entry name" value="POTASSIUM CHANNEL PROTEIN YUGO-RELATED"/>
    <property type="match status" value="1"/>
</dbReference>
<feature type="domain" description="RCK C-terminal" evidence="2">
    <location>
        <begin position="143"/>
        <end position="228"/>
    </location>
</feature>
<dbReference type="InterPro" id="IPR006037">
    <property type="entry name" value="RCK_C"/>
</dbReference>
<keyword evidence="4" id="KW-1185">Reference proteome</keyword>
<proteinExistence type="predicted"/>
<dbReference type="GeneID" id="55821128"/>
<name>A0A7D5E903_9EURY</name>
<dbReference type="SUPFAM" id="SSF51735">
    <property type="entry name" value="NAD(P)-binding Rossmann-fold domains"/>
    <property type="match status" value="1"/>
</dbReference>
<dbReference type="Proteomes" id="UP000509594">
    <property type="component" value="Chromosome"/>
</dbReference>
<dbReference type="Pfam" id="PF02254">
    <property type="entry name" value="TrkA_N"/>
    <property type="match status" value="1"/>
</dbReference>
<dbReference type="InterPro" id="IPR036291">
    <property type="entry name" value="NAD(P)-bd_dom_sf"/>
</dbReference>
<dbReference type="SUPFAM" id="SSF116726">
    <property type="entry name" value="TrkA C-terminal domain-like"/>
    <property type="match status" value="1"/>
</dbReference>
<evidence type="ECO:0000259" key="2">
    <source>
        <dbReference type="PROSITE" id="PS51202"/>
    </source>
</evidence>
<dbReference type="AlphaFoldDB" id="A0A7D5E903"/>
<dbReference type="GO" id="GO:0006813">
    <property type="term" value="P:potassium ion transport"/>
    <property type="evidence" value="ECO:0007669"/>
    <property type="project" value="InterPro"/>
</dbReference>
<evidence type="ECO:0000313" key="4">
    <source>
        <dbReference type="Proteomes" id="UP000509594"/>
    </source>
</evidence>
<dbReference type="OrthoDB" id="43518at2157"/>
<dbReference type="PROSITE" id="PS51202">
    <property type="entry name" value="RCK_C"/>
    <property type="match status" value="1"/>
</dbReference>
<dbReference type="EMBL" id="CP058215">
    <property type="protein sequence ID" value="QLC49755.1"/>
    <property type="molecule type" value="Genomic_DNA"/>
</dbReference>